<feature type="transmembrane region" description="Helical" evidence="6">
    <location>
        <begin position="30"/>
        <end position="57"/>
    </location>
</feature>
<dbReference type="InterPro" id="IPR011701">
    <property type="entry name" value="MFS"/>
</dbReference>
<protein>
    <recommendedName>
        <fullName evidence="9">Major facilitator superfamily (MFS) profile domain-containing protein</fullName>
    </recommendedName>
</protein>
<evidence type="ECO:0000256" key="2">
    <source>
        <dbReference type="ARBA" id="ARBA00022475"/>
    </source>
</evidence>
<dbReference type="RefSeq" id="WP_286300240.1">
    <property type="nucleotide sequence ID" value="NZ_AP027728.1"/>
</dbReference>
<accession>A0ABN6X6U5</accession>
<proteinExistence type="predicted"/>
<comment type="subcellular location">
    <subcellularLocation>
        <location evidence="1">Cell membrane</location>
        <topology evidence="1">Multi-pass membrane protein</topology>
    </subcellularLocation>
</comment>
<feature type="transmembrane region" description="Helical" evidence="6">
    <location>
        <begin position="164"/>
        <end position="183"/>
    </location>
</feature>
<keyword evidence="3 6" id="KW-0812">Transmembrane</keyword>
<reference evidence="8" key="1">
    <citation type="journal article" date="2019" name="Int. J. Syst. Evol. Microbiol.">
        <title>The Global Catalogue of Microorganisms (GCM) 10K type strain sequencing project: providing services to taxonomists for standard genome sequencing and annotation.</title>
        <authorList>
            <consortium name="The Broad Institute Genomics Platform"/>
            <consortium name="The Broad Institute Genome Sequencing Center for Infectious Disease"/>
            <person name="Wu L."/>
            <person name="Ma J."/>
        </authorList>
    </citation>
    <scope>NUCLEOTIDE SEQUENCE [LARGE SCALE GENOMIC DNA]</scope>
    <source>
        <strain evidence="8">NBRC 106310</strain>
    </source>
</reference>
<gene>
    <name evidence="7" type="ORF">GCM10025863_24420</name>
</gene>
<evidence type="ECO:0000256" key="3">
    <source>
        <dbReference type="ARBA" id="ARBA00022692"/>
    </source>
</evidence>
<keyword evidence="2" id="KW-1003">Cell membrane</keyword>
<evidence type="ECO:0000313" key="7">
    <source>
        <dbReference type="EMBL" id="BDZ39828.1"/>
    </source>
</evidence>
<keyword evidence="5 6" id="KW-0472">Membrane</keyword>
<dbReference type="InterPro" id="IPR036259">
    <property type="entry name" value="MFS_trans_sf"/>
</dbReference>
<name>A0ABN6X6U5_9MICO</name>
<dbReference type="Proteomes" id="UP001321543">
    <property type="component" value="Chromosome"/>
</dbReference>
<evidence type="ECO:0000256" key="4">
    <source>
        <dbReference type="ARBA" id="ARBA00022989"/>
    </source>
</evidence>
<feature type="transmembrane region" description="Helical" evidence="6">
    <location>
        <begin position="137"/>
        <end position="157"/>
    </location>
</feature>
<evidence type="ECO:0000256" key="1">
    <source>
        <dbReference type="ARBA" id="ARBA00004651"/>
    </source>
</evidence>
<feature type="transmembrane region" description="Helical" evidence="6">
    <location>
        <begin position="105"/>
        <end position="125"/>
    </location>
</feature>
<keyword evidence="8" id="KW-1185">Reference proteome</keyword>
<keyword evidence="4 6" id="KW-1133">Transmembrane helix</keyword>
<dbReference type="SUPFAM" id="SSF103473">
    <property type="entry name" value="MFS general substrate transporter"/>
    <property type="match status" value="1"/>
</dbReference>
<evidence type="ECO:0000256" key="6">
    <source>
        <dbReference type="SAM" id="Phobius"/>
    </source>
</evidence>
<dbReference type="EMBL" id="AP027728">
    <property type="protein sequence ID" value="BDZ39828.1"/>
    <property type="molecule type" value="Genomic_DNA"/>
</dbReference>
<feature type="transmembrane region" description="Helical" evidence="6">
    <location>
        <begin position="189"/>
        <end position="213"/>
    </location>
</feature>
<evidence type="ECO:0000256" key="5">
    <source>
        <dbReference type="ARBA" id="ARBA00023136"/>
    </source>
</evidence>
<sequence>MPEQMIGRAQAANQGRDAALQLAGGPIGGMLLAAGGWLIGAAMMIGSAVSAVTAWILGRRVGWRRPDASQERADAASALPANALRELREGVSWLFRRPDLSTGTVVATVINLGLNAGTTTMIYAVLQSGYSEAVIGWMMAGSGAAMLIGALLAPTLVPRIGAGMLMILGLLCCTAAVATGVFVESPWGVALLISGAVFLLPALNAAFSGYTMVATPTALIGRVNSVGGVLSMGAMPLSPLIAGFGLAWAGRTPTLIFSFALCAIALIMSVASRPLRSIPAEAGWAEHAKQFDSVPASTPAPTR</sequence>
<feature type="transmembrane region" description="Helical" evidence="6">
    <location>
        <begin position="254"/>
        <end position="271"/>
    </location>
</feature>
<organism evidence="7 8">
    <name type="scientific">Microbacterium suwonense</name>
    <dbReference type="NCBI Taxonomy" id="683047"/>
    <lineage>
        <taxon>Bacteria</taxon>
        <taxon>Bacillati</taxon>
        <taxon>Actinomycetota</taxon>
        <taxon>Actinomycetes</taxon>
        <taxon>Micrococcales</taxon>
        <taxon>Microbacteriaceae</taxon>
        <taxon>Microbacterium</taxon>
    </lineage>
</organism>
<dbReference type="Pfam" id="PF07690">
    <property type="entry name" value="MFS_1"/>
    <property type="match status" value="1"/>
</dbReference>
<dbReference type="PANTHER" id="PTHR23513">
    <property type="entry name" value="INTEGRAL MEMBRANE EFFLUX PROTEIN-RELATED"/>
    <property type="match status" value="1"/>
</dbReference>
<evidence type="ECO:0008006" key="9">
    <source>
        <dbReference type="Google" id="ProtNLM"/>
    </source>
</evidence>
<feature type="transmembrane region" description="Helical" evidence="6">
    <location>
        <begin position="225"/>
        <end position="248"/>
    </location>
</feature>
<dbReference type="Gene3D" id="1.20.1250.20">
    <property type="entry name" value="MFS general substrate transporter like domains"/>
    <property type="match status" value="1"/>
</dbReference>
<evidence type="ECO:0000313" key="8">
    <source>
        <dbReference type="Proteomes" id="UP001321543"/>
    </source>
</evidence>
<dbReference type="PANTHER" id="PTHR23513:SF6">
    <property type="entry name" value="MAJOR FACILITATOR SUPERFAMILY ASSOCIATED DOMAIN-CONTAINING PROTEIN"/>
    <property type="match status" value="1"/>
</dbReference>